<gene>
    <name evidence="1" type="ORF">ACH4WX_06555</name>
</gene>
<name>A0ABW7TM23_9NOCA</name>
<accession>A0ABW7TM23</accession>
<proteinExistence type="predicted"/>
<keyword evidence="2" id="KW-1185">Reference proteome</keyword>
<dbReference type="RefSeq" id="WP_174375649.1">
    <property type="nucleotide sequence ID" value="NZ_JBIRUQ010000001.1"/>
</dbReference>
<organism evidence="1 2">
    <name type="scientific">Nocardia carnea</name>
    <dbReference type="NCBI Taxonomy" id="37328"/>
    <lineage>
        <taxon>Bacteria</taxon>
        <taxon>Bacillati</taxon>
        <taxon>Actinomycetota</taxon>
        <taxon>Actinomycetes</taxon>
        <taxon>Mycobacteriales</taxon>
        <taxon>Nocardiaceae</taxon>
        <taxon>Nocardia</taxon>
    </lineage>
</organism>
<dbReference type="EMBL" id="JBIRUQ010000001">
    <property type="protein sequence ID" value="MFI1460370.1"/>
    <property type="molecule type" value="Genomic_DNA"/>
</dbReference>
<dbReference type="GeneID" id="93509660"/>
<dbReference type="Proteomes" id="UP001611263">
    <property type="component" value="Unassembled WGS sequence"/>
</dbReference>
<sequence length="134" mass="15297">MIDHDPTEHRRPREQRNGVLPCGFDRCPMGDAETTTTCRHESRPTAAVVETVLDRRDPVADPRRQPWRDIPPTYGPWQTVYGLFRRWQREQTTRPSEPVISGLDVETTRAASEDRTTGEISAHFAEICVVMGNP</sequence>
<comment type="caution">
    <text evidence="1">The sequence shown here is derived from an EMBL/GenBank/DDBJ whole genome shotgun (WGS) entry which is preliminary data.</text>
</comment>
<evidence type="ECO:0000313" key="1">
    <source>
        <dbReference type="EMBL" id="MFI1460370.1"/>
    </source>
</evidence>
<protein>
    <submittedName>
        <fullName evidence="1">Transposase</fullName>
    </submittedName>
</protein>
<reference evidence="1 2" key="1">
    <citation type="submission" date="2024-10" db="EMBL/GenBank/DDBJ databases">
        <title>The Natural Products Discovery Center: Release of the First 8490 Sequenced Strains for Exploring Actinobacteria Biosynthetic Diversity.</title>
        <authorList>
            <person name="Kalkreuter E."/>
            <person name="Kautsar S.A."/>
            <person name="Yang D."/>
            <person name="Bader C.D."/>
            <person name="Teijaro C.N."/>
            <person name="Fluegel L."/>
            <person name="Davis C.M."/>
            <person name="Simpson J.R."/>
            <person name="Lauterbach L."/>
            <person name="Steele A.D."/>
            <person name="Gui C."/>
            <person name="Meng S."/>
            <person name="Li G."/>
            <person name="Viehrig K."/>
            <person name="Ye F."/>
            <person name="Su P."/>
            <person name="Kiefer A.F."/>
            <person name="Nichols A."/>
            <person name="Cepeda A.J."/>
            <person name="Yan W."/>
            <person name="Fan B."/>
            <person name="Jiang Y."/>
            <person name="Adhikari A."/>
            <person name="Zheng C.-J."/>
            <person name="Schuster L."/>
            <person name="Cowan T.M."/>
            <person name="Smanski M.J."/>
            <person name="Chevrette M.G."/>
            <person name="De Carvalho L.P.S."/>
            <person name="Shen B."/>
        </authorList>
    </citation>
    <scope>NUCLEOTIDE SEQUENCE [LARGE SCALE GENOMIC DNA]</scope>
    <source>
        <strain evidence="1 2">NPDC020568</strain>
    </source>
</reference>
<evidence type="ECO:0000313" key="2">
    <source>
        <dbReference type="Proteomes" id="UP001611263"/>
    </source>
</evidence>